<feature type="transmembrane region" description="Helical" evidence="1">
    <location>
        <begin position="231"/>
        <end position="248"/>
    </location>
</feature>
<dbReference type="EMBL" id="CP027792">
    <property type="protein sequence ID" value="AVP58842.1"/>
    <property type="molecule type" value="Genomic_DNA"/>
</dbReference>
<name>A0A2P1NP64_9BURK</name>
<protein>
    <submittedName>
        <fullName evidence="3">Acyltransferase</fullName>
    </submittedName>
</protein>
<feature type="transmembrane region" description="Helical" evidence="1">
    <location>
        <begin position="307"/>
        <end position="333"/>
    </location>
</feature>
<reference evidence="4" key="1">
    <citation type="submission" date="2018-03" db="EMBL/GenBank/DDBJ databases">
        <title>Genome sequencing of Melaminivora sp. strain SC2-7.</title>
        <authorList>
            <person name="Kim S.-J."/>
            <person name="Heo J."/>
            <person name="Ahn J.-H."/>
            <person name="Kwon S.-W."/>
        </authorList>
    </citation>
    <scope>NUCLEOTIDE SEQUENCE [LARGE SCALE GENOMIC DNA]</scope>
    <source>
        <strain evidence="4">SC2-7</strain>
    </source>
</reference>
<keyword evidence="4" id="KW-1185">Reference proteome</keyword>
<feature type="domain" description="Acyltransferase 3" evidence="2">
    <location>
        <begin position="4"/>
        <end position="327"/>
    </location>
</feature>
<feature type="transmembrane region" description="Helical" evidence="1">
    <location>
        <begin position="143"/>
        <end position="160"/>
    </location>
</feature>
<keyword evidence="3" id="KW-0808">Transferase</keyword>
<dbReference type="AlphaFoldDB" id="A0A2P1NP64"/>
<keyword evidence="1" id="KW-0472">Membrane</keyword>
<accession>A0A2P1NP64</accession>
<dbReference type="OrthoDB" id="9767863at2"/>
<dbReference type="GO" id="GO:0016747">
    <property type="term" value="F:acyltransferase activity, transferring groups other than amino-acyl groups"/>
    <property type="evidence" value="ECO:0007669"/>
    <property type="project" value="InterPro"/>
</dbReference>
<evidence type="ECO:0000313" key="3">
    <source>
        <dbReference type="EMBL" id="AVP58842.1"/>
    </source>
</evidence>
<evidence type="ECO:0000256" key="1">
    <source>
        <dbReference type="SAM" id="Phobius"/>
    </source>
</evidence>
<keyword evidence="1" id="KW-0812">Transmembrane</keyword>
<dbReference type="PANTHER" id="PTHR23028">
    <property type="entry name" value="ACETYLTRANSFERASE"/>
    <property type="match status" value="1"/>
</dbReference>
<dbReference type="InterPro" id="IPR050879">
    <property type="entry name" value="Acyltransferase_3"/>
</dbReference>
<feature type="transmembrane region" description="Helical" evidence="1">
    <location>
        <begin position="7"/>
        <end position="25"/>
    </location>
</feature>
<sequence>MRNRFDGLRLVAALSVFISHGLFLYKSVLPVPFPGHSLGSLAVYVFFFISGHLVCQSWAREPQWRAFWRKRALRIFPGLVVAVAFSVFVIGWAVTTLPAADYLRAPLTWLNLANNAAALATVQTLPGVFEHNPFARAVNGSLWTIRYELLMYLVLALLAWGARGRRWLYPAMACALALLWMLARWRGWDAAIEAQLGLVADVFRWRDFCGFGVPFFIGSACAAYRVRPHGWMAAAALAAAACAALVDGGALRQMAVWAFIALGTFYAAFAGRPRMPALGHERVDLSYGIYIYAFPVQQAVTELSLRHGWSLAMCMALSLALVVPLALLSWFAVERPGIRLARRRRAAALQAPAAAS</sequence>
<feature type="transmembrane region" description="Helical" evidence="1">
    <location>
        <begin position="205"/>
        <end position="224"/>
    </location>
</feature>
<keyword evidence="1" id="KW-1133">Transmembrane helix</keyword>
<dbReference type="KEGG" id="melm:C7H73_14975"/>
<feature type="transmembrane region" description="Helical" evidence="1">
    <location>
        <begin position="75"/>
        <end position="94"/>
    </location>
</feature>
<evidence type="ECO:0000313" key="4">
    <source>
        <dbReference type="Proteomes" id="UP000241829"/>
    </source>
</evidence>
<dbReference type="Pfam" id="PF01757">
    <property type="entry name" value="Acyl_transf_3"/>
    <property type="match status" value="1"/>
</dbReference>
<dbReference type="RefSeq" id="WP_106847390.1">
    <property type="nucleotide sequence ID" value="NZ_CP027792.1"/>
</dbReference>
<evidence type="ECO:0000259" key="2">
    <source>
        <dbReference type="Pfam" id="PF01757"/>
    </source>
</evidence>
<feature type="transmembrane region" description="Helical" evidence="1">
    <location>
        <begin position="254"/>
        <end position="271"/>
    </location>
</feature>
<dbReference type="GO" id="GO:0016020">
    <property type="term" value="C:membrane"/>
    <property type="evidence" value="ECO:0007669"/>
    <property type="project" value="TreeGrafter"/>
</dbReference>
<feature type="transmembrane region" description="Helical" evidence="1">
    <location>
        <begin position="167"/>
        <end position="185"/>
    </location>
</feature>
<proteinExistence type="predicted"/>
<dbReference type="Proteomes" id="UP000241829">
    <property type="component" value="Chromosome"/>
</dbReference>
<organism evidence="3 4">
    <name type="scientific">Pulveribacter suum</name>
    <dbReference type="NCBI Taxonomy" id="2116657"/>
    <lineage>
        <taxon>Bacteria</taxon>
        <taxon>Pseudomonadati</taxon>
        <taxon>Pseudomonadota</taxon>
        <taxon>Betaproteobacteria</taxon>
        <taxon>Burkholderiales</taxon>
        <taxon>Comamonadaceae</taxon>
        <taxon>Pulveribacter</taxon>
    </lineage>
</organism>
<dbReference type="GO" id="GO:0000271">
    <property type="term" value="P:polysaccharide biosynthetic process"/>
    <property type="evidence" value="ECO:0007669"/>
    <property type="project" value="TreeGrafter"/>
</dbReference>
<dbReference type="PANTHER" id="PTHR23028:SF53">
    <property type="entry name" value="ACYL_TRANSF_3 DOMAIN-CONTAINING PROTEIN"/>
    <property type="match status" value="1"/>
</dbReference>
<feature type="transmembrane region" description="Helical" evidence="1">
    <location>
        <begin position="37"/>
        <end position="55"/>
    </location>
</feature>
<dbReference type="InterPro" id="IPR002656">
    <property type="entry name" value="Acyl_transf_3_dom"/>
</dbReference>
<keyword evidence="3" id="KW-0012">Acyltransferase</keyword>
<gene>
    <name evidence="3" type="ORF">C7H73_14975</name>
</gene>
<feature type="transmembrane region" description="Helical" evidence="1">
    <location>
        <begin position="283"/>
        <end position="301"/>
    </location>
</feature>